<gene>
    <name evidence="1" type="ORF">GCM10019016_001760</name>
</gene>
<accession>A0ABP6TF25</accession>
<comment type="caution">
    <text evidence="1">The sequence shown here is derived from an EMBL/GenBank/DDBJ whole genome shotgun (WGS) entry which is preliminary data.</text>
</comment>
<proteinExistence type="predicted"/>
<name>A0ABP6TF25_9ACTN</name>
<evidence type="ECO:0000313" key="2">
    <source>
        <dbReference type="Proteomes" id="UP001501455"/>
    </source>
</evidence>
<sequence length="205" mass="22165">MLLSSGVGCLLLLGGVVGYRYFFTNGLEKLPNKLCSGAVDREIAIRALPPSRHAEEGDEASSPGQNFFFSCYVYAGDESTLSGEAQAADSSISTWINYYRGKREGEMVRVAKGPVQALSLPDGLVSVYVPCTPPRTAPDEAVQSYALVTEARTIGETQAKGDDLRQAVTDFAYAITKRAYQVGECQERTSFPANLSTENTERGNE</sequence>
<dbReference type="Proteomes" id="UP001501455">
    <property type="component" value="Unassembled WGS sequence"/>
</dbReference>
<evidence type="ECO:0000313" key="1">
    <source>
        <dbReference type="EMBL" id="GAA3493077.1"/>
    </source>
</evidence>
<reference evidence="2" key="1">
    <citation type="journal article" date="2019" name="Int. J. Syst. Evol. Microbiol.">
        <title>The Global Catalogue of Microorganisms (GCM) 10K type strain sequencing project: providing services to taxonomists for standard genome sequencing and annotation.</title>
        <authorList>
            <consortium name="The Broad Institute Genomics Platform"/>
            <consortium name="The Broad Institute Genome Sequencing Center for Infectious Disease"/>
            <person name="Wu L."/>
            <person name="Ma J."/>
        </authorList>
    </citation>
    <scope>NUCLEOTIDE SEQUENCE [LARGE SCALE GENOMIC DNA]</scope>
    <source>
        <strain evidence="2">JCM 4816</strain>
    </source>
</reference>
<dbReference type="RefSeq" id="WP_193459791.1">
    <property type="nucleotide sequence ID" value="NZ_BAAAXF010000004.1"/>
</dbReference>
<keyword evidence="2" id="KW-1185">Reference proteome</keyword>
<dbReference type="EMBL" id="BAAAXF010000004">
    <property type="protein sequence ID" value="GAA3493077.1"/>
    <property type="molecule type" value="Genomic_DNA"/>
</dbReference>
<organism evidence="1 2">
    <name type="scientific">Streptomyces prasinosporus</name>
    <dbReference type="NCBI Taxonomy" id="68256"/>
    <lineage>
        <taxon>Bacteria</taxon>
        <taxon>Bacillati</taxon>
        <taxon>Actinomycetota</taxon>
        <taxon>Actinomycetes</taxon>
        <taxon>Kitasatosporales</taxon>
        <taxon>Streptomycetaceae</taxon>
        <taxon>Streptomyces</taxon>
        <taxon>Streptomyces albogriseolus group</taxon>
    </lineage>
</organism>
<protein>
    <submittedName>
        <fullName evidence="1">Uncharacterized protein</fullName>
    </submittedName>
</protein>